<keyword evidence="2" id="KW-1185">Reference proteome</keyword>
<organism evidence="1 2">
    <name type="scientific">Macrosiphum euphorbiae</name>
    <name type="common">potato aphid</name>
    <dbReference type="NCBI Taxonomy" id="13131"/>
    <lineage>
        <taxon>Eukaryota</taxon>
        <taxon>Metazoa</taxon>
        <taxon>Ecdysozoa</taxon>
        <taxon>Arthropoda</taxon>
        <taxon>Hexapoda</taxon>
        <taxon>Insecta</taxon>
        <taxon>Pterygota</taxon>
        <taxon>Neoptera</taxon>
        <taxon>Paraneoptera</taxon>
        <taxon>Hemiptera</taxon>
        <taxon>Sternorrhyncha</taxon>
        <taxon>Aphidomorpha</taxon>
        <taxon>Aphidoidea</taxon>
        <taxon>Aphididae</taxon>
        <taxon>Macrosiphini</taxon>
        <taxon>Macrosiphum</taxon>
    </lineage>
</organism>
<accession>A0AAV0XST8</accession>
<name>A0AAV0XST8_9HEMI</name>
<protein>
    <submittedName>
        <fullName evidence="1">Uncharacterized protein</fullName>
    </submittedName>
</protein>
<dbReference type="EMBL" id="CARXXK010000339">
    <property type="protein sequence ID" value="CAI6370401.1"/>
    <property type="molecule type" value="Genomic_DNA"/>
</dbReference>
<reference evidence="1 2" key="1">
    <citation type="submission" date="2023-01" db="EMBL/GenBank/DDBJ databases">
        <authorList>
            <person name="Whitehead M."/>
        </authorList>
    </citation>
    <scope>NUCLEOTIDE SEQUENCE [LARGE SCALE GENOMIC DNA]</scope>
</reference>
<dbReference type="AlphaFoldDB" id="A0AAV0XST8"/>
<comment type="caution">
    <text evidence="1">The sequence shown here is derived from an EMBL/GenBank/DDBJ whole genome shotgun (WGS) entry which is preliminary data.</text>
</comment>
<sequence>MLPLPFSTRFQPGSGTEVSNTTSFAISAERYNSIMHSLKRKMLPLPFSTRFLPGSGTEVSNTTSFAISVERYNSIMHSLKRKMLPLPFSRVPVRKSLTLQALPFLRKDTTQ</sequence>
<gene>
    <name evidence="1" type="ORF">MEUPH1_LOCUS24524</name>
</gene>
<proteinExistence type="predicted"/>
<evidence type="ECO:0000313" key="1">
    <source>
        <dbReference type="EMBL" id="CAI6370401.1"/>
    </source>
</evidence>
<evidence type="ECO:0000313" key="2">
    <source>
        <dbReference type="Proteomes" id="UP001160148"/>
    </source>
</evidence>
<dbReference type="Proteomes" id="UP001160148">
    <property type="component" value="Unassembled WGS sequence"/>
</dbReference>